<comment type="caution">
    <text evidence="1">The sequence shown here is derived from an EMBL/GenBank/DDBJ whole genome shotgun (WGS) entry which is preliminary data.</text>
</comment>
<dbReference type="AlphaFoldDB" id="A0AAD4HI23"/>
<sequence length="173" mass="19660">IKNDEWYQRLIRDGHLRRCISLVDRVSHQQRGWYSGFCLLVIIGHIKSSHKDLPFSPAEERWRSLIAHAWSTVQYNMEDDLVIDGISALVTATRMNLKASYNSVPKGWFADCAVKVHEVWVKLQEKQATLVKGGVARARVDTAIPNVQGLHDELTHMVKKRNTSQGLGFGIVK</sequence>
<organism evidence="1 2">
    <name type="scientific">Suillus fuscotomentosus</name>
    <dbReference type="NCBI Taxonomy" id="1912939"/>
    <lineage>
        <taxon>Eukaryota</taxon>
        <taxon>Fungi</taxon>
        <taxon>Dikarya</taxon>
        <taxon>Basidiomycota</taxon>
        <taxon>Agaricomycotina</taxon>
        <taxon>Agaricomycetes</taxon>
        <taxon>Agaricomycetidae</taxon>
        <taxon>Boletales</taxon>
        <taxon>Suillineae</taxon>
        <taxon>Suillaceae</taxon>
        <taxon>Suillus</taxon>
    </lineage>
</organism>
<evidence type="ECO:0000313" key="1">
    <source>
        <dbReference type="EMBL" id="KAG1896951.1"/>
    </source>
</evidence>
<protein>
    <submittedName>
        <fullName evidence="1">Uncharacterized protein</fullName>
    </submittedName>
</protein>
<reference evidence="1" key="1">
    <citation type="journal article" date="2020" name="New Phytol.">
        <title>Comparative genomics reveals dynamic genome evolution in host specialist ectomycorrhizal fungi.</title>
        <authorList>
            <person name="Lofgren L.A."/>
            <person name="Nguyen N.H."/>
            <person name="Vilgalys R."/>
            <person name="Ruytinx J."/>
            <person name="Liao H.L."/>
            <person name="Branco S."/>
            <person name="Kuo A."/>
            <person name="LaButti K."/>
            <person name="Lipzen A."/>
            <person name="Andreopoulos W."/>
            <person name="Pangilinan J."/>
            <person name="Riley R."/>
            <person name="Hundley H."/>
            <person name="Na H."/>
            <person name="Barry K."/>
            <person name="Grigoriev I.V."/>
            <person name="Stajich J.E."/>
            <person name="Kennedy P.G."/>
        </authorList>
    </citation>
    <scope>NUCLEOTIDE SEQUENCE</scope>
    <source>
        <strain evidence="1">FC203</strain>
    </source>
</reference>
<gene>
    <name evidence="1" type="ORF">F5891DRAFT_1050876</name>
</gene>
<evidence type="ECO:0000313" key="2">
    <source>
        <dbReference type="Proteomes" id="UP001195769"/>
    </source>
</evidence>
<name>A0AAD4HI23_9AGAM</name>
<dbReference type="RefSeq" id="XP_041222527.1">
    <property type="nucleotide sequence ID" value="XM_041362467.1"/>
</dbReference>
<keyword evidence="2" id="KW-1185">Reference proteome</keyword>
<feature type="non-terminal residue" evidence="1">
    <location>
        <position position="1"/>
    </location>
</feature>
<dbReference type="GeneID" id="64656765"/>
<feature type="non-terminal residue" evidence="1">
    <location>
        <position position="173"/>
    </location>
</feature>
<dbReference type="Proteomes" id="UP001195769">
    <property type="component" value="Unassembled WGS sequence"/>
</dbReference>
<proteinExistence type="predicted"/>
<accession>A0AAD4HI23</accession>
<dbReference type="EMBL" id="JABBWK010000050">
    <property type="protein sequence ID" value="KAG1896951.1"/>
    <property type="molecule type" value="Genomic_DNA"/>
</dbReference>